<comment type="caution">
    <text evidence="1">The sequence shown here is derived from an EMBL/GenBank/DDBJ whole genome shotgun (WGS) entry which is preliminary data.</text>
</comment>
<dbReference type="Pfam" id="PF08889">
    <property type="entry name" value="WbqC"/>
    <property type="match status" value="1"/>
</dbReference>
<accession>A0A103ZVW2</accession>
<dbReference type="InterPro" id="IPR014985">
    <property type="entry name" value="WbqC"/>
</dbReference>
<evidence type="ECO:0000313" key="2">
    <source>
        <dbReference type="Proteomes" id="UP000069001"/>
    </source>
</evidence>
<evidence type="ECO:0008006" key="3">
    <source>
        <dbReference type="Google" id="ProtNLM"/>
    </source>
</evidence>
<protein>
    <recommendedName>
        <fullName evidence="3">WbqC-like family protein</fullName>
    </recommendedName>
</protein>
<dbReference type="AlphaFoldDB" id="A0A103ZVW2"/>
<evidence type="ECO:0000313" key="1">
    <source>
        <dbReference type="EMBL" id="KVK87072.1"/>
    </source>
</evidence>
<gene>
    <name evidence="1" type="ORF">WS90_05255</name>
</gene>
<name>A0A103ZVW2_BURCE</name>
<sequence>MQAECRLAVMQPYFFPYVGYFQLMASVDTFVVFDDVNFINRGWINRNRINVNGAPHMITMPLRQASQNRRICDIDVADDATWRPRILRTIHQSYARSPQFARVFPLVERIVMHDASNLADYLLHGLIALRDYLRLDTKIVATSRRYENADLKAQARIIDIGRQEHADIYVNPAGGQELYDPHAFAAAGLQLKFLTPGLEPYTPVRGAFVPALSIIDVLMCNDDTSIDHLLAGATLS</sequence>
<dbReference type="RefSeq" id="WP_059667693.1">
    <property type="nucleotide sequence ID" value="NZ_LOYH01000022.1"/>
</dbReference>
<dbReference type="EMBL" id="LOYH01000022">
    <property type="protein sequence ID" value="KVK87072.1"/>
    <property type="molecule type" value="Genomic_DNA"/>
</dbReference>
<reference evidence="1 2" key="1">
    <citation type="submission" date="2015-11" db="EMBL/GenBank/DDBJ databases">
        <title>Expanding the genomic diversity of Burkholderia species for the development of highly accurate diagnostics.</title>
        <authorList>
            <person name="Sahl J."/>
            <person name="Keim P."/>
            <person name="Wagner D."/>
        </authorList>
    </citation>
    <scope>NUCLEOTIDE SEQUENCE [LARGE SCALE GENOMIC DNA]</scope>
    <source>
        <strain evidence="1 2">MSMB1302</strain>
    </source>
</reference>
<dbReference type="Proteomes" id="UP000069001">
    <property type="component" value="Unassembled WGS sequence"/>
</dbReference>
<organism evidence="1 2">
    <name type="scientific">Burkholderia cepacia</name>
    <name type="common">Pseudomonas cepacia</name>
    <dbReference type="NCBI Taxonomy" id="292"/>
    <lineage>
        <taxon>Bacteria</taxon>
        <taxon>Pseudomonadati</taxon>
        <taxon>Pseudomonadota</taxon>
        <taxon>Betaproteobacteria</taxon>
        <taxon>Burkholderiales</taxon>
        <taxon>Burkholderiaceae</taxon>
        <taxon>Burkholderia</taxon>
        <taxon>Burkholderia cepacia complex</taxon>
    </lineage>
</organism>
<proteinExistence type="predicted"/>